<dbReference type="SUPFAM" id="SSF51735">
    <property type="entry name" value="NAD(P)-binding Rossmann-fold domains"/>
    <property type="match status" value="1"/>
</dbReference>
<dbReference type="PANTHER" id="PTHR48079">
    <property type="entry name" value="PROTEIN YEEZ"/>
    <property type="match status" value="1"/>
</dbReference>
<feature type="chain" id="PRO_5022942541" description="NAD(P)-binding domain-containing protein" evidence="1">
    <location>
        <begin position="16"/>
        <end position="319"/>
    </location>
</feature>
<dbReference type="InterPro" id="IPR016040">
    <property type="entry name" value="NAD(P)-bd_dom"/>
</dbReference>
<dbReference type="STRING" id="5288.A0A5C5FLR2"/>
<dbReference type="Pfam" id="PF13460">
    <property type="entry name" value="NAD_binding_10"/>
    <property type="match status" value="1"/>
</dbReference>
<reference evidence="3 4" key="1">
    <citation type="submission" date="2019-03" db="EMBL/GenBank/DDBJ databases">
        <title>Rhodosporidium diobovatum UCD-FST 08-225 genome sequencing, assembly, and annotation.</title>
        <authorList>
            <person name="Fakankun I.U."/>
            <person name="Fristensky B."/>
            <person name="Levin D.B."/>
        </authorList>
    </citation>
    <scope>NUCLEOTIDE SEQUENCE [LARGE SCALE GENOMIC DNA]</scope>
    <source>
        <strain evidence="3 4">UCD-FST 08-225</strain>
    </source>
</reference>
<evidence type="ECO:0000313" key="4">
    <source>
        <dbReference type="Proteomes" id="UP000311382"/>
    </source>
</evidence>
<organism evidence="3 4">
    <name type="scientific">Rhodotorula diobovata</name>
    <dbReference type="NCBI Taxonomy" id="5288"/>
    <lineage>
        <taxon>Eukaryota</taxon>
        <taxon>Fungi</taxon>
        <taxon>Dikarya</taxon>
        <taxon>Basidiomycota</taxon>
        <taxon>Pucciniomycotina</taxon>
        <taxon>Microbotryomycetes</taxon>
        <taxon>Sporidiobolales</taxon>
        <taxon>Sporidiobolaceae</taxon>
        <taxon>Rhodotorula</taxon>
    </lineage>
</organism>
<evidence type="ECO:0000313" key="3">
    <source>
        <dbReference type="EMBL" id="TNY17269.1"/>
    </source>
</evidence>
<dbReference type="AlphaFoldDB" id="A0A5C5FLR2"/>
<evidence type="ECO:0000259" key="2">
    <source>
        <dbReference type="Pfam" id="PF13460"/>
    </source>
</evidence>
<accession>A0A5C5FLR2</accession>
<protein>
    <recommendedName>
        <fullName evidence="2">NAD(P)-binding domain-containing protein</fullName>
    </recommendedName>
</protein>
<dbReference type="InterPro" id="IPR051783">
    <property type="entry name" value="NAD(P)-dependent_oxidoreduct"/>
</dbReference>
<dbReference type="GO" id="GO:0005737">
    <property type="term" value="C:cytoplasm"/>
    <property type="evidence" value="ECO:0007669"/>
    <property type="project" value="TreeGrafter"/>
</dbReference>
<dbReference type="OrthoDB" id="10262413at2759"/>
<dbReference type="InterPro" id="IPR036291">
    <property type="entry name" value="NAD(P)-bd_dom_sf"/>
</dbReference>
<sequence>MAKTLFLLGTGFIGGSVLNALLEDKKDQYTISALCRDPKKADKLKELGVRPVQGELASDELIAKEAAEADIIMHIATADDLPSVQSILKGLAKRSSSKAPAVYIHTSGTGVLTVPTRPTDVVFTDKDPKTLDEQIPDDAPHREVDLAIKKAVESKELNAKVSIILPPCIYGIGTGPFNKISIQCPLWIREAIREGKLISHGPDRTWNNIHIHNLVTGYLTLLSHLEQTSSPPPLYVFAETGVHRWGDIADVLDKELKQRKLISGDRVVDPEGSTDTETGTQSRATAEWLREWGWKVKDLPSLAESLPHEIDFMRETGAI</sequence>
<dbReference type="EMBL" id="SOZI01000221">
    <property type="protein sequence ID" value="TNY17269.1"/>
    <property type="molecule type" value="Genomic_DNA"/>
</dbReference>
<feature type="signal peptide" evidence="1">
    <location>
        <begin position="1"/>
        <end position="15"/>
    </location>
</feature>
<dbReference type="PANTHER" id="PTHR48079:SF6">
    <property type="entry name" value="NAD(P)-BINDING DOMAIN-CONTAINING PROTEIN-RELATED"/>
    <property type="match status" value="1"/>
</dbReference>
<feature type="domain" description="NAD(P)-binding" evidence="2">
    <location>
        <begin position="9"/>
        <end position="80"/>
    </location>
</feature>
<dbReference type="Gene3D" id="3.40.50.720">
    <property type="entry name" value="NAD(P)-binding Rossmann-like Domain"/>
    <property type="match status" value="1"/>
</dbReference>
<name>A0A5C5FLR2_9BASI</name>
<gene>
    <name evidence="3" type="ORF">DMC30DRAFT_369979</name>
</gene>
<comment type="caution">
    <text evidence="3">The sequence shown here is derived from an EMBL/GenBank/DDBJ whole genome shotgun (WGS) entry which is preliminary data.</text>
</comment>
<evidence type="ECO:0000256" key="1">
    <source>
        <dbReference type="SAM" id="SignalP"/>
    </source>
</evidence>
<keyword evidence="4" id="KW-1185">Reference proteome</keyword>
<proteinExistence type="predicted"/>
<dbReference type="Proteomes" id="UP000311382">
    <property type="component" value="Unassembled WGS sequence"/>
</dbReference>
<dbReference type="GO" id="GO:0004029">
    <property type="term" value="F:aldehyde dehydrogenase (NAD+) activity"/>
    <property type="evidence" value="ECO:0007669"/>
    <property type="project" value="TreeGrafter"/>
</dbReference>
<keyword evidence="1" id="KW-0732">Signal</keyword>